<dbReference type="AlphaFoldDB" id="A0ABC9TVZ5"/>
<feature type="binding site" evidence="5">
    <location>
        <position position="78"/>
    </location>
    <ligand>
        <name>[4Fe-4S] cluster</name>
        <dbReference type="ChEBI" id="CHEBI:49883"/>
        <note>4Fe-4S-S-AdoMet</note>
    </ligand>
</feature>
<accession>A0ABC9TVZ5</accession>
<keyword evidence="3 5" id="KW-0408">Iron</keyword>
<sequence length="320" mass="36197">MSIGAMEMKPQFNSLFSYRACNFCPRNCGADRTKQTGYCKSPAHITAARAALHHWEEPCISGIRGSGTVFFSGCTLRCCFCQNYKISCEGYGKEISPGRLCEIFLDLQEQGAHNINLVTATQYLPSVLEALENAKKNLHIPVVYNCGGYETAETIGALSEYVDIWLPDLKYYSPILSRRYSQAEDYFAVASRAVEQMIRLTGPPEFGEYKDKRSGTACSILRKGVIIRHMVLPGHKDDSIRLLYWMKDTLPKGGFLISLMSQYTPFYRSADYQEINRRITTYEYEKVLNTAIELGLTDGFMQEKSSAKEEYTPPFELEGL</sequence>
<dbReference type="EMBL" id="AWSU01000247">
    <property type="protein sequence ID" value="ERI75467.1"/>
    <property type="molecule type" value="Genomic_DNA"/>
</dbReference>
<reference evidence="7 8" key="1">
    <citation type="submission" date="2013-07" db="EMBL/GenBank/DDBJ databases">
        <authorList>
            <person name="Weinstock G."/>
            <person name="Sodergren E."/>
            <person name="Wylie T."/>
            <person name="Fulton L."/>
            <person name="Fulton R."/>
            <person name="Fronick C."/>
            <person name="O'Laughlin M."/>
            <person name="Godfrey J."/>
            <person name="Miner T."/>
            <person name="Herter B."/>
            <person name="Appelbaum E."/>
            <person name="Cordes M."/>
            <person name="Lek S."/>
            <person name="Wollam A."/>
            <person name="Pepin K.H."/>
            <person name="Palsikar V.B."/>
            <person name="Mitreva M."/>
            <person name="Wilson R.K."/>
        </authorList>
    </citation>
    <scope>NUCLEOTIDE SEQUENCE [LARGE SCALE GENOMIC DNA]</scope>
    <source>
        <strain evidence="7 8">ATCC 14940</strain>
    </source>
</reference>
<evidence type="ECO:0000256" key="4">
    <source>
        <dbReference type="ARBA" id="ARBA00023014"/>
    </source>
</evidence>
<evidence type="ECO:0000256" key="3">
    <source>
        <dbReference type="ARBA" id="ARBA00023004"/>
    </source>
</evidence>
<organism evidence="7 8">
    <name type="scientific">[Clostridium] symbiosum ATCC 14940</name>
    <dbReference type="NCBI Taxonomy" id="411472"/>
    <lineage>
        <taxon>Bacteria</taxon>
        <taxon>Bacillati</taxon>
        <taxon>Bacillota</taxon>
        <taxon>Clostridia</taxon>
        <taxon>Lachnospirales</taxon>
        <taxon>Lachnospiraceae</taxon>
        <taxon>Otoolea</taxon>
    </lineage>
</organism>
<dbReference type="Gene3D" id="3.20.20.70">
    <property type="entry name" value="Aldolase class I"/>
    <property type="match status" value="1"/>
</dbReference>
<dbReference type="SFLD" id="SFLDG01099">
    <property type="entry name" value="Uncharacterised_Radical_SAM_Su"/>
    <property type="match status" value="1"/>
</dbReference>
<dbReference type="GO" id="GO:0046872">
    <property type="term" value="F:metal ion binding"/>
    <property type="evidence" value="ECO:0007669"/>
    <property type="project" value="UniProtKB-KW"/>
</dbReference>
<proteinExistence type="predicted"/>
<feature type="binding site" evidence="5">
    <location>
        <position position="74"/>
    </location>
    <ligand>
        <name>[4Fe-4S] cluster</name>
        <dbReference type="ChEBI" id="CHEBI:49883"/>
        <note>4Fe-4S-S-AdoMet</note>
    </ligand>
</feature>
<dbReference type="InterPro" id="IPR058240">
    <property type="entry name" value="rSAM_sf"/>
</dbReference>
<dbReference type="SFLD" id="SFLDS00029">
    <property type="entry name" value="Radical_SAM"/>
    <property type="match status" value="1"/>
</dbReference>
<dbReference type="GO" id="GO:0051536">
    <property type="term" value="F:iron-sulfur cluster binding"/>
    <property type="evidence" value="ECO:0007669"/>
    <property type="project" value="UniProtKB-KW"/>
</dbReference>
<comment type="caution">
    <text evidence="7">The sequence shown here is derived from an EMBL/GenBank/DDBJ whole genome shotgun (WGS) entry which is preliminary data.</text>
</comment>
<keyword evidence="1 5" id="KW-0949">S-adenosyl-L-methionine</keyword>
<dbReference type="Proteomes" id="UP000016491">
    <property type="component" value="Unassembled WGS sequence"/>
</dbReference>
<evidence type="ECO:0000259" key="6">
    <source>
        <dbReference type="Pfam" id="PF04055"/>
    </source>
</evidence>
<evidence type="ECO:0000256" key="2">
    <source>
        <dbReference type="ARBA" id="ARBA00022723"/>
    </source>
</evidence>
<dbReference type="CDD" id="cd01335">
    <property type="entry name" value="Radical_SAM"/>
    <property type="match status" value="1"/>
</dbReference>
<dbReference type="InterPro" id="IPR007197">
    <property type="entry name" value="rSAM"/>
</dbReference>
<protein>
    <submittedName>
        <fullName evidence="7">Radical SAM domain protein</fullName>
    </submittedName>
</protein>
<feature type="domain" description="Radical SAM core" evidence="6">
    <location>
        <begin position="69"/>
        <end position="194"/>
    </location>
</feature>
<dbReference type="InterPro" id="IPR013785">
    <property type="entry name" value="Aldolase_TIM"/>
</dbReference>
<gene>
    <name evidence="7" type="ORF">CLOSYM_03220</name>
</gene>
<dbReference type="PANTHER" id="PTHR43075:SF1">
    <property type="entry name" value="FORMATE LYASE ACTIVATING ENZYME, PUTATIVE (AFU_ORTHOLOGUE AFUA_2G15630)-RELATED"/>
    <property type="match status" value="1"/>
</dbReference>
<dbReference type="Pfam" id="PF04055">
    <property type="entry name" value="Radical_SAM"/>
    <property type="match status" value="1"/>
</dbReference>
<name>A0ABC9TVZ5_CLOSY</name>
<keyword evidence="2 5" id="KW-0479">Metal-binding</keyword>
<dbReference type="PIRSF" id="PIRSF004869">
    <property type="entry name" value="PflX_prd"/>
    <property type="match status" value="1"/>
</dbReference>
<dbReference type="InterPro" id="IPR040085">
    <property type="entry name" value="MJ0674-like"/>
</dbReference>
<dbReference type="PANTHER" id="PTHR43075">
    <property type="entry name" value="FORMATE LYASE ACTIVATING ENZYME, PUTATIVE (AFU_ORTHOLOGUE AFUA_2G15630)-RELATED"/>
    <property type="match status" value="1"/>
</dbReference>
<dbReference type="SUPFAM" id="SSF102114">
    <property type="entry name" value="Radical SAM enzymes"/>
    <property type="match status" value="1"/>
</dbReference>
<comment type="cofactor">
    <cofactor evidence="5">
        <name>[4Fe-4S] cluster</name>
        <dbReference type="ChEBI" id="CHEBI:49883"/>
    </cofactor>
    <text evidence="5">Binds 1 [4Fe-4S] cluster. The cluster is coordinated with 3 cysteines and an exchangeable S-adenosyl-L-methionine.</text>
</comment>
<dbReference type="InterPro" id="IPR016431">
    <property type="entry name" value="Pyrv-formate_lyase-activ_prd"/>
</dbReference>
<evidence type="ECO:0000313" key="8">
    <source>
        <dbReference type="Proteomes" id="UP000016491"/>
    </source>
</evidence>
<evidence type="ECO:0000256" key="1">
    <source>
        <dbReference type="ARBA" id="ARBA00022691"/>
    </source>
</evidence>
<keyword evidence="4 5" id="KW-0411">Iron-sulfur</keyword>
<feature type="binding site" evidence="5">
    <location>
        <position position="81"/>
    </location>
    <ligand>
        <name>[4Fe-4S] cluster</name>
        <dbReference type="ChEBI" id="CHEBI:49883"/>
        <note>4Fe-4S-S-AdoMet</note>
    </ligand>
</feature>
<evidence type="ECO:0000256" key="5">
    <source>
        <dbReference type="PIRSR" id="PIRSR004869-50"/>
    </source>
</evidence>
<evidence type="ECO:0000313" key="7">
    <source>
        <dbReference type="EMBL" id="ERI75467.1"/>
    </source>
</evidence>